<dbReference type="InterPro" id="IPR043130">
    <property type="entry name" value="CDP-OH_PTrfase_TM_dom"/>
</dbReference>
<protein>
    <recommendedName>
        <fullName evidence="6">CDP-alcohol phosphatidyltransferase</fullName>
    </recommendedName>
</protein>
<feature type="transmembrane region" description="Helical" evidence="3">
    <location>
        <begin position="60"/>
        <end position="81"/>
    </location>
</feature>
<evidence type="ECO:0000313" key="4">
    <source>
        <dbReference type="EMBL" id="OGF65271.1"/>
    </source>
</evidence>
<dbReference type="InterPro" id="IPR048254">
    <property type="entry name" value="CDP_ALCOHOL_P_TRANSF_CS"/>
</dbReference>
<dbReference type="EMBL" id="MFHH01000015">
    <property type="protein sequence ID" value="OGF65271.1"/>
    <property type="molecule type" value="Genomic_DNA"/>
</dbReference>
<gene>
    <name evidence="4" type="ORF">A2Z53_03280</name>
</gene>
<organism evidence="4 5">
    <name type="scientific">Candidatus Giovannonibacteria bacterium RIFCSPHIGHO2_02_42_15</name>
    <dbReference type="NCBI Taxonomy" id="1798329"/>
    <lineage>
        <taxon>Bacteria</taxon>
        <taxon>Candidatus Giovannoniibacteriota</taxon>
    </lineage>
</organism>
<dbReference type="GO" id="GO:0008654">
    <property type="term" value="P:phospholipid biosynthetic process"/>
    <property type="evidence" value="ECO:0007669"/>
    <property type="project" value="InterPro"/>
</dbReference>
<feature type="transmembrane region" description="Helical" evidence="3">
    <location>
        <begin position="142"/>
        <end position="161"/>
    </location>
</feature>
<dbReference type="Pfam" id="PF01066">
    <property type="entry name" value="CDP-OH_P_transf"/>
    <property type="match status" value="1"/>
</dbReference>
<dbReference type="PROSITE" id="PS00379">
    <property type="entry name" value="CDP_ALCOHOL_P_TRANSF"/>
    <property type="match status" value="1"/>
</dbReference>
<feature type="transmembrane region" description="Helical" evidence="3">
    <location>
        <begin position="214"/>
        <end position="234"/>
    </location>
</feature>
<comment type="similarity">
    <text evidence="2">Belongs to the CDP-alcohol phosphatidyltransferase class-I family.</text>
</comment>
<evidence type="ECO:0000256" key="2">
    <source>
        <dbReference type="RuleBase" id="RU003750"/>
    </source>
</evidence>
<dbReference type="Proteomes" id="UP000177451">
    <property type="component" value="Unassembled WGS sequence"/>
</dbReference>
<comment type="caution">
    <text evidence="4">The sequence shown here is derived from an EMBL/GenBank/DDBJ whole genome shotgun (WGS) entry which is preliminary data.</text>
</comment>
<dbReference type="Gene3D" id="1.20.120.1760">
    <property type="match status" value="1"/>
</dbReference>
<dbReference type="InterPro" id="IPR000462">
    <property type="entry name" value="CDP-OH_P_trans"/>
</dbReference>
<keyword evidence="1 2" id="KW-0808">Transferase</keyword>
<keyword evidence="3" id="KW-0472">Membrane</keyword>
<feature type="transmembrane region" description="Helical" evidence="3">
    <location>
        <begin position="6"/>
        <end position="23"/>
    </location>
</feature>
<evidence type="ECO:0000256" key="1">
    <source>
        <dbReference type="ARBA" id="ARBA00022679"/>
    </source>
</evidence>
<dbReference type="GO" id="GO:0016020">
    <property type="term" value="C:membrane"/>
    <property type="evidence" value="ECO:0007669"/>
    <property type="project" value="InterPro"/>
</dbReference>
<feature type="transmembrane region" description="Helical" evidence="3">
    <location>
        <begin position="189"/>
        <end position="208"/>
    </location>
</feature>
<evidence type="ECO:0000313" key="5">
    <source>
        <dbReference type="Proteomes" id="UP000177451"/>
    </source>
</evidence>
<dbReference type="GO" id="GO:0016780">
    <property type="term" value="F:phosphotransferase activity, for other substituted phosphate groups"/>
    <property type="evidence" value="ECO:0007669"/>
    <property type="project" value="InterPro"/>
</dbReference>
<sequence length="245" mass="27937">MITEIYWSVVIFFGALLLGYLVLPKIVKAGIFHIFIQHTTEFESDWRDRILKPFTDRMNFVTPNVVTLIGFFLVFLLVYFFSKDASTPLIFWTAILAGFTDMLDGSLARNSKRVTKLGAALDVTRDIFLAFVLSYFLLQKGILTASLFAWFFTGYFFLFIIRMFEFRASGGGFFSAKEDFKFVLDRVRLFLYILGILALILLPVYPSIGTLGEAAIIISIILSWASVLFHSAHLKILKQEKLSSI</sequence>
<keyword evidence="3" id="KW-0812">Transmembrane</keyword>
<evidence type="ECO:0008006" key="6">
    <source>
        <dbReference type="Google" id="ProtNLM"/>
    </source>
</evidence>
<keyword evidence="3" id="KW-1133">Transmembrane helix</keyword>
<evidence type="ECO:0000256" key="3">
    <source>
        <dbReference type="SAM" id="Phobius"/>
    </source>
</evidence>
<accession>A0A1F5VQD1</accession>
<name>A0A1F5VQD1_9BACT</name>
<dbReference type="AlphaFoldDB" id="A0A1F5VQD1"/>
<reference evidence="4 5" key="1">
    <citation type="journal article" date="2016" name="Nat. Commun.">
        <title>Thousands of microbial genomes shed light on interconnected biogeochemical processes in an aquifer system.</title>
        <authorList>
            <person name="Anantharaman K."/>
            <person name="Brown C.T."/>
            <person name="Hug L.A."/>
            <person name="Sharon I."/>
            <person name="Castelle C.J."/>
            <person name="Probst A.J."/>
            <person name="Thomas B.C."/>
            <person name="Singh A."/>
            <person name="Wilkins M.J."/>
            <person name="Karaoz U."/>
            <person name="Brodie E.L."/>
            <person name="Williams K.H."/>
            <person name="Hubbard S.S."/>
            <person name="Banfield J.F."/>
        </authorList>
    </citation>
    <scope>NUCLEOTIDE SEQUENCE [LARGE SCALE GENOMIC DNA]</scope>
</reference>
<proteinExistence type="inferred from homology"/>